<evidence type="ECO:0000313" key="2">
    <source>
        <dbReference type="Proteomes" id="UP000436088"/>
    </source>
</evidence>
<proteinExistence type="predicted"/>
<dbReference type="EMBL" id="VEPZ02001236">
    <property type="protein sequence ID" value="KAE8684731.1"/>
    <property type="molecule type" value="Genomic_DNA"/>
</dbReference>
<protein>
    <recommendedName>
        <fullName evidence="3">SHSP domain-containing protein</fullName>
    </recommendedName>
</protein>
<dbReference type="AlphaFoldDB" id="A0A6A2YYQ1"/>
<keyword evidence="2" id="KW-1185">Reference proteome</keyword>
<sequence>METVTEDYFEPCCRWKRGKDYDTIHIELDGFKIEDVKARLKHVEEHRYEISITAESPRRLKKAIEILGDYYNLEQIRALFSNGNLNLELPKKGNKFEISMPRLEIKKTFQEATEDMKNQIVSAAQYSYSKANIAAVGLGLMASGLFAYKYYTECYGF</sequence>
<evidence type="ECO:0000313" key="1">
    <source>
        <dbReference type="EMBL" id="KAE8684731.1"/>
    </source>
</evidence>
<evidence type="ECO:0008006" key="3">
    <source>
        <dbReference type="Google" id="ProtNLM"/>
    </source>
</evidence>
<reference evidence="1" key="1">
    <citation type="submission" date="2019-09" db="EMBL/GenBank/DDBJ databases">
        <title>Draft genome information of white flower Hibiscus syriacus.</title>
        <authorList>
            <person name="Kim Y.-M."/>
        </authorList>
    </citation>
    <scope>NUCLEOTIDE SEQUENCE [LARGE SCALE GENOMIC DNA]</scope>
    <source>
        <strain evidence="1">YM2019G1</strain>
    </source>
</reference>
<dbReference type="InterPro" id="IPR008978">
    <property type="entry name" value="HSP20-like_chaperone"/>
</dbReference>
<gene>
    <name evidence="1" type="ORF">F3Y22_tig00111105pilonHSYRG00320</name>
</gene>
<accession>A0A6A2YYQ1</accession>
<dbReference type="Gene3D" id="2.60.40.790">
    <property type="match status" value="1"/>
</dbReference>
<dbReference type="Proteomes" id="UP000436088">
    <property type="component" value="Unassembled WGS sequence"/>
</dbReference>
<name>A0A6A2YYQ1_HIBSY</name>
<dbReference type="OrthoDB" id="1431247at2759"/>
<comment type="caution">
    <text evidence="1">The sequence shown here is derived from an EMBL/GenBank/DDBJ whole genome shotgun (WGS) entry which is preliminary data.</text>
</comment>
<dbReference type="SUPFAM" id="SSF49764">
    <property type="entry name" value="HSP20-like chaperones"/>
    <property type="match status" value="1"/>
</dbReference>
<dbReference type="CDD" id="cd00298">
    <property type="entry name" value="ACD_sHsps_p23-like"/>
    <property type="match status" value="1"/>
</dbReference>
<organism evidence="1 2">
    <name type="scientific">Hibiscus syriacus</name>
    <name type="common">Rose of Sharon</name>
    <dbReference type="NCBI Taxonomy" id="106335"/>
    <lineage>
        <taxon>Eukaryota</taxon>
        <taxon>Viridiplantae</taxon>
        <taxon>Streptophyta</taxon>
        <taxon>Embryophyta</taxon>
        <taxon>Tracheophyta</taxon>
        <taxon>Spermatophyta</taxon>
        <taxon>Magnoliopsida</taxon>
        <taxon>eudicotyledons</taxon>
        <taxon>Gunneridae</taxon>
        <taxon>Pentapetalae</taxon>
        <taxon>rosids</taxon>
        <taxon>malvids</taxon>
        <taxon>Malvales</taxon>
        <taxon>Malvaceae</taxon>
        <taxon>Malvoideae</taxon>
        <taxon>Hibiscus</taxon>
    </lineage>
</organism>